<dbReference type="SUPFAM" id="SSF55424">
    <property type="entry name" value="FAD/NAD-linked reductases, dimerisation (C-terminal) domain"/>
    <property type="match status" value="1"/>
</dbReference>
<dbReference type="InterPro" id="IPR036188">
    <property type="entry name" value="FAD/NAD-bd_sf"/>
</dbReference>
<feature type="binding site" evidence="14">
    <location>
        <begin position="180"/>
        <end position="187"/>
    </location>
    <ligand>
        <name>NAD(+)</name>
        <dbReference type="ChEBI" id="CHEBI:57540"/>
    </ligand>
</feature>
<dbReference type="EC" id="1.8.1.4" evidence="3 16"/>
<keyword evidence="11 16" id="KW-0676">Redox-active center</keyword>
<dbReference type="PRINTS" id="PR00411">
    <property type="entry name" value="PNDRDTASEI"/>
</dbReference>
<sequence>MSATDYDIAVIGGGPGGYSAALRAAQLGLKVALIEKDKVGGACLYRGCIPATSLLQCANMLESIGRAGKFGITVEGVSFDWKAVQKAKDVAIKRLFMGLNSLLKNRGVEVIKASAQLSEPGVLKIEGEVSIDSLRARNIIISTGSMPQNIPVLQGDSGHIMNTTDALEVTGIPKSVTIIGGGAYGVEFASLFRSFGAEVSIIEMQPRLLPRDEPAISKHLEKAFAKRGIAIHTGVKLEEAQIIDDGVSIEISDKDGARLTIVSDKLLVTVGRTANTGAIDIKSLGIETRDGFIVAGDSMQTTIENIYAVGDVTYNPQFANYAFAEGIHAAETIAGLNPPTLNLKQIPIYTFGYPEIAKVGYTEEEARDAGFEIDVVELPFQTLPRSAIAKDDTGYVKIVAEKNGPLIGVHLIGPDVINLIPEAMLITNWEATVADLAQFLHPHPTFSEAIGETVLKLAGKPLHVL</sequence>
<feature type="disulfide bond" description="Redox-active" evidence="15">
    <location>
        <begin position="43"/>
        <end position="48"/>
    </location>
</feature>
<dbReference type="InterPro" id="IPR012999">
    <property type="entry name" value="Pyr_OxRdtase_I_AS"/>
</dbReference>
<keyword evidence="14" id="KW-0547">Nucleotide-binding</keyword>
<feature type="binding site" evidence="14">
    <location>
        <begin position="143"/>
        <end position="145"/>
    </location>
    <ligand>
        <name>FAD</name>
        <dbReference type="ChEBI" id="CHEBI:57692"/>
    </ligand>
</feature>
<dbReference type="InterPro" id="IPR016156">
    <property type="entry name" value="FAD/NAD-linked_Rdtase_dimer_sf"/>
</dbReference>
<dbReference type="PRINTS" id="PR00368">
    <property type="entry name" value="FADPNR"/>
</dbReference>
<evidence type="ECO:0000256" key="6">
    <source>
        <dbReference type="ARBA" id="ARBA00022630"/>
    </source>
</evidence>
<evidence type="ECO:0000256" key="11">
    <source>
        <dbReference type="ARBA" id="ARBA00023284"/>
    </source>
</evidence>
<comment type="subcellular location">
    <subcellularLocation>
        <location evidence="1">Cytoplasm</location>
    </subcellularLocation>
</comment>
<evidence type="ECO:0000256" key="3">
    <source>
        <dbReference type="ARBA" id="ARBA00012608"/>
    </source>
</evidence>
<dbReference type="InterPro" id="IPR023753">
    <property type="entry name" value="FAD/NAD-binding_dom"/>
</dbReference>
<dbReference type="PROSITE" id="PS00076">
    <property type="entry name" value="PYRIDINE_REDOX_1"/>
    <property type="match status" value="1"/>
</dbReference>
<evidence type="ECO:0000256" key="12">
    <source>
        <dbReference type="ARBA" id="ARBA00049187"/>
    </source>
</evidence>
<accession>A0A1F2UKR2</accession>
<feature type="binding site" evidence="14">
    <location>
        <position position="203"/>
    </location>
    <ligand>
        <name>NAD(+)</name>
        <dbReference type="ChEBI" id="CHEBI:57540"/>
    </ligand>
</feature>
<comment type="cofactor">
    <cofactor evidence="14 16">
        <name>FAD</name>
        <dbReference type="ChEBI" id="CHEBI:57692"/>
    </cofactor>
    <text evidence="14 16">Binds 1 FAD per subunit.</text>
</comment>
<protein>
    <recommendedName>
        <fullName evidence="4 16">Dihydrolipoyl dehydrogenase</fullName>
        <ecNumber evidence="3 16">1.8.1.4</ecNumber>
    </recommendedName>
</protein>
<dbReference type="EMBL" id="MELI01000063">
    <property type="protein sequence ID" value="OFW33578.1"/>
    <property type="molecule type" value="Genomic_DNA"/>
</dbReference>
<feature type="active site" description="Proton acceptor" evidence="13">
    <location>
        <position position="443"/>
    </location>
</feature>
<dbReference type="GO" id="GO:0004148">
    <property type="term" value="F:dihydrolipoyl dehydrogenase (NADH) activity"/>
    <property type="evidence" value="ECO:0007669"/>
    <property type="project" value="UniProtKB-EC"/>
</dbReference>
<dbReference type="GO" id="GO:0050660">
    <property type="term" value="F:flavin adenine dinucleotide binding"/>
    <property type="evidence" value="ECO:0007669"/>
    <property type="project" value="InterPro"/>
</dbReference>
<keyword evidence="9 14" id="KW-0520">NAD</keyword>
<dbReference type="PANTHER" id="PTHR22912:SF217">
    <property type="entry name" value="DIHYDROLIPOYL DEHYDROGENASE"/>
    <property type="match status" value="1"/>
</dbReference>
<dbReference type="FunFam" id="3.30.390.30:FF:000001">
    <property type="entry name" value="Dihydrolipoyl dehydrogenase"/>
    <property type="match status" value="1"/>
</dbReference>
<proteinExistence type="inferred from homology"/>
<dbReference type="NCBIfam" id="TIGR01350">
    <property type="entry name" value="lipoamide_DH"/>
    <property type="match status" value="1"/>
</dbReference>
<evidence type="ECO:0000256" key="8">
    <source>
        <dbReference type="ARBA" id="ARBA00023002"/>
    </source>
</evidence>
<evidence type="ECO:0000256" key="13">
    <source>
        <dbReference type="PIRSR" id="PIRSR000350-2"/>
    </source>
</evidence>
<keyword evidence="10" id="KW-1015">Disulfide bond</keyword>
<dbReference type="PIRSF" id="PIRSF000350">
    <property type="entry name" value="Mercury_reductase_MerA"/>
    <property type="match status" value="1"/>
</dbReference>
<evidence type="ECO:0000256" key="10">
    <source>
        <dbReference type="ARBA" id="ARBA00023157"/>
    </source>
</evidence>
<evidence type="ECO:0000256" key="9">
    <source>
        <dbReference type="ARBA" id="ARBA00023027"/>
    </source>
</evidence>
<dbReference type="GO" id="GO:0006103">
    <property type="term" value="P:2-oxoglutarate metabolic process"/>
    <property type="evidence" value="ECO:0007669"/>
    <property type="project" value="TreeGrafter"/>
</dbReference>
<comment type="catalytic activity">
    <reaction evidence="12 16">
        <text>N(6)-[(R)-dihydrolipoyl]-L-lysyl-[protein] + NAD(+) = N(6)-[(R)-lipoyl]-L-lysyl-[protein] + NADH + H(+)</text>
        <dbReference type="Rhea" id="RHEA:15045"/>
        <dbReference type="Rhea" id="RHEA-COMP:10474"/>
        <dbReference type="Rhea" id="RHEA-COMP:10475"/>
        <dbReference type="ChEBI" id="CHEBI:15378"/>
        <dbReference type="ChEBI" id="CHEBI:57540"/>
        <dbReference type="ChEBI" id="CHEBI:57945"/>
        <dbReference type="ChEBI" id="CHEBI:83099"/>
        <dbReference type="ChEBI" id="CHEBI:83100"/>
        <dbReference type="EC" id="1.8.1.4"/>
    </reaction>
</comment>
<organism evidence="19 20">
    <name type="scientific">Candidatus Aquicultor primus</name>
    <dbReference type="NCBI Taxonomy" id="1797195"/>
    <lineage>
        <taxon>Bacteria</taxon>
        <taxon>Bacillati</taxon>
        <taxon>Actinomycetota</taxon>
        <taxon>Candidatus Aquicultoria</taxon>
        <taxon>Candidatus Aquicultorales</taxon>
        <taxon>Candidatus Aquicultoraceae</taxon>
        <taxon>Candidatus Aquicultor</taxon>
    </lineage>
</organism>
<evidence type="ECO:0000313" key="19">
    <source>
        <dbReference type="EMBL" id="OFW33578.1"/>
    </source>
</evidence>
<evidence type="ECO:0000256" key="5">
    <source>
        <dbReference type="ARBA" id="ARBA00022490"/>
    </source>
</evidence>
<evidence type="ECO:0000256" key="1">
    <source>
        <dbReference type="ARBA" id="ARBA00004496"/>
    </source>
</evidence>
<dbReference type="Pfam" id="PF07992">
    <property type="entry name" value="Pyr_redox_2"/>
    <property type="match status" value="1"/>
</dbReference>
<dbReference type="InterPro" id="IPR004099">
    <property type="entry name" value="Pyr_nucl-diS_OxRdtase_dimer"/>
</dbReference>
<dbReference type="Gene3D" id="3.50.50.60">
    <property type="entry name" value="FAD/NAD(P)-binding domain"/>
    <property type="match status" value="2"/>
</dbReference>
<feature type="binding site" evidence="14">
    <location>
        <position position="271"/>
    </location>
    <ligand>
        <name>NAD(+)</name>
        <dbReference type="ChEBI" id="CHEBI:57540"/>
    </ligand>
</feature>
<comment type="similarity">
    <text evidence="2 16">Belongs to the class-I pyridine nucleotide-disulfide oxidoreductase family.</text>
</comment>
<dbReference type="PANTHER" id="PTHR22912">
    <property type="entry name" value="DISULFIDE OXIDOREDUCTASE"/>
    <property type="match status" value="1"/>
</dbReference>
<dbReference type="GO" id="GO:0005737">
    <property type="term" value="C:cytoplasm"/>
    <property type="evidence" value="ECO:0007669"/>
    <property type="project" value="UniProtKB-SubCell"/>
</dbReference>
<evidence type="ECO:0000256" key="15">
    <source>
        <dbReference type="PIRSR" id="PIRSR000350-4"/>
    </source>
</evidence>
<evidence type="ECO:0000256" key="14">
    <source>
        <dbReference type="PIRSR" id="PIRSR000350-3"/>
    </source>
</evidence>
<dbReference type="InterPro" id="IPR006258">
    <property type="entry name" value="Lipoamide_DH"/>
</dbReference>
<dbReference type="InterPro" id="IPR001100">
    <property type="entry name" value="Pyr_nuc-diS_OxRdtase"/>
</dbReference>
<evidence type="ECO:0000256" key="16">
    <source>
        <dbReference type="RuleBase" id="RU003692"/>
    </source>
</evidence>
<keyword evidence="7 14" id="KW-0274">FAD</keyword>
<reference evidence="19 20" key="1">
    <citation type="journal article" date="2016" name="Nat. Commun.">
        <title>Thousands of microbial genomes shed light on interconnected biogeochemical processes in an aquifer system.</title>
        <authorList>
            <person name="Anantharaman K."/>
            <person name="Brown C.T."/>
            <person name="Hug L.A."/>
            <person name="Sharon I."/>
            <person name="Castelle C.J."/>
            <person name="Probst A.J."/>
            <person name="Thomas B.C."/>
            <person name="Singh A."/>
            <person name="Wilkins M.J."/>
            <person name="Karaoz U."/>
            <person name="Brodie E.L."/>
            <person name="Williams K.H."/>
            <person name="Hubbard S.S."/>
            <person name="Banfield J.F."/>
        </authorList>
    </citation>
    <scope>NUCLEOTIDE SEQUENCE [LARGE SCALE GENOMIC DNA]</scope>
</reference>
<evidence type="ECO:0000256" key="2">
    <source>
        <dbReference type="ARBA" id="ARBA00007532"/>
    </source>
</evidence>
<keyword evidence="6 16" id="KW-0285">Flavoprotein</keyword>
<dbReference type="SUPFAM" id="SSF51905">
    <property type="entry name" value="FAD/NAD(P)-binding domain"/>
    <property type="match status" value="1"/>
</dbReference>
<evidence type="ECO:0000259" key="18">
    <source>
        <dbReference type="Pfam" id="PF07992"/>
    </source>
</evidence>
<feature type="binding site" evidence="14">
    <location>
        <position position="311"/>
    </location>
    <ligand>
        <name>FAD</name>
        <dbReference type="ChEBI" id="CHEBI:57692"/>
    </ligand>
</feature>
<gene>
    <name evidence="19" type="ORF">A2074_06880</name>
</gene>
<keyword evidence="8 16" id="KW-0560">Oxidoreductase</keyword>
<dbReference type="Pfam" id="PF02852">
    <property type="entry name" value="Pyr_redox_dim"/>
    <property type="match status" value="1"/>
</dbReference>
<keyword evidence="5" id="KW-0963">Cytoplasm</keyword>
<evidence type="ECO:0000256" key="7">
    <source>
        <dbReference type="ARBA" id="ARBA00022827"/>
    </source>
</evidence>
<comment type="caution">
    <text evidence="19">The sequence shown here is derived from an EMBL/GenBank/DDBJ whole genome shotgun (WGS) entry which is preliminary data.</text>
</comment>
<feature type="domain" description="Pyridine nucleotide-disulphide oxidoreductase dimerisation" evidence="17">
    <location>
        <begin position="346"/>
        <end position="452"/>
    </location>
</feature>
<comment type="miscellaneous">
    <text evidence="16">The active site is a redox-active disulfide bond.</text>
</comment>
<evidence type="ECO:0000259" key="17">
    <source>
        <dbReference type="Pfam" id="PF02852"/>
    </source>
</evidence>
<dbReference type="Gene3D" id="3.30.390.30">
    <property type="match status" value="1"/>
</dbReference>
<dbReference type="AlphaFoldDB" id="A0A1F2UKR2"/>
<feature type="domain" description="FAD/NAD(P)-binding" evidence="18">
    <location>
        <begin position="6"/>
        <end position="326"/>
    </location>
</feature>
<dbReference type="Proteomes" id="UP000178086">
    <property type="component" value="Unassembled WGS sequence"/>
</dbReference>
<evidence type="ECO:0000256" key="4">
    <source>
        <dbReference type="ARBA" id="ARBA00016961"/>
    </source>
</evidence>
<evidence type="ECO:0000313" key="20">
    <source>
        <dbReference type="Proteomes" id="UP000178086"/>
    </source>
</evidence>
<dbReference type="InterPro" id="IPR050151">
    <property type="entry name" value="Class-I_Pyr_Nuc-Dis_Oxidored"/>
</dbReference>
<name>A0A1F2UKR2_9ACTN</name>